<protein>
    <submittedName>
        <fullName evidence="6">NPP1-like protein</fullName>
    </submittedName>
</protein>
<dbReference type="KEGG" id="pif:PITG_23075"/>
<organism evidence="6 7">
    <name type="scientific">Phytophthora infestans (strain T30-4)</name>
    <name type="common">Potato late blight agent</name>
    <dbReference type="NCBI Taxonomy" id="403677"/>
    <lineage>
        <taxon>Eukaryota</taxon>
        <taxon>Sar</taxon>
        <taxon>Stramenopiles</taxon>
        <taxon>Oomycota</taxon>
        <taxon>Peronosporomycetes</taxon>
        <taxon>Peronosporales</taxon>
        <taxon>Peronosporaceae</taxon>
        <taxon>Phytophthora</taxon>
    </lineage>
</organism>
<proteinExistence type="inferred from homology"/>
<dbReference type="PANTHER" id="PTHR33657">
    <property type="entry name" value="DOMAIN PROTEIN, PUTATIVE (AFU_ORTHOLOGUE AFUA_5G00600)-RELATED"/>
    <property type="match status" value="1"/>
</dbReference>
<evidence type="ECO:0000256" key="3">
    <source>
        <dbReference type="ARBA" id="ARBA00022525"/>
    </source>
</evidence>
<evidence type="ECO:0000256" key="2">
    <source>
        <dbReference type="ARBA" id="ARBA00009520"/>
    </source>
</evidence>
<comment type="similarity">
    <text evidence="2">Belongs to the Necrosis inducing protein (NPP1) family.</text>
</comment>
<dbReference type="EMBL" id="DS028161">
    <property type="protein sequence ID" value="EEY65046.1"/>
    <property type="molecule type" value="Genomic_DNA"/>
</dbReference>
<dbReference type="PANTHER" id="PTHR33657:SF8">
    <property type="entry name" value="DOMAIN PROTEIN, PUTATIVE (AFU_ORTHOLOGUE AFUA_5G00600)-RELATED"/>
    <property type="match status" value="1"/>
</dbReference>
<dbReference type="GeneID" id="9465208"/>
<gene>
    <name evidence="6" type="ORF">PITG_23075</name>
</gene>
<comment type="subcellular location">
    <subcellularLocation>
        <location evidence="1">Secreted</location>
    </subcellularLocation>
</comment>
<accession>D0NTT4</accession>
<dbReference type="VEuPathDB" id="FungiDB:PITG_23075"/>
<dbReference type="RefSeq" id="XP_002897534.1">
    <property type="nucleotide sequence ID" value="XM_002897488.1"/>
</dbReference>
<evidence type="ECO:0000313" key="7">
    <source>
        <dbReference type="Proteomes" id="UP000006643"/>
    </source>
</evidence>
<evidence type="ECO:0000256" key="1">
    <source>
        <dbReference type="ARBA" id="ARBA00004613"/>
    </source>
</evidence>
<name>D0NTT4_PHYIT</name>
<dbReference type="Proteomes" id="UP000006643">
    <property type="component" value="Unassembled WGS sequence"/>
</dbReference>
<dbReference type="AlphaFoldDB" id="D0NTT4"/>
<dbReference type="STRING" id="403677.D0NTT4"/>
<reference evidence="7" key="1">
    <citation type="journal article" date="2009" name="Nature">
        <title>Genome sequence and analysis of the Irish potato famine pathogen Phytophthora infestans.</title>
        <authorList>
            <consortium name="The Broad Institute Genome Sequencing Platform"/>
            <person name="Haas B.J."/>
            <person name="Kamoun S."/>
            <person name="Zody M.C."/>
            <person name="Jiang R.H."/>
            <person name="Handsaker R.E."/>
            <person name="Cano L.M."/>
            <person name="Grabherr M."/>
            <person name="Kodira C.D."/>
            <person name="Raffaele S."/>
            <person name="Torto-Alalibo T."/>
            <person name="Bozkurt T.O."/>
            <person name="Ah-Fong A.M."/>
            <person name="Alvarado L."/>
            <person name="Anderson V.L."/>
            <person name="Armstrong M.R."/>
            <person name="Avrova A."/>
            <person name="Baxter L."/>
            <person name="Beynon J."/>
            <person name="Boevink P.C."/>
            <person name="Bollmann S.R."/>
            <person name="Bos J.I."/>
            <person name="Bulone V."/>
            <person name="Cai G."/>
            <person name="Cakir C."/>
            <person name="Carrington J.C."/>
            <person name="Chawner M."/>
            <person name="Conti L."/>
            <person name="Costanzo S."/>
            <person name="Ewan R."/>
            <person name="Fahlgren N."/>
            <person name="Fischbach M.A."/>
            <person name="Fugelstad J."/>
            <person name="Gilroy E.M."/>
            <person name="Gnerre S."/>
            <person name="Green P.J."/>
            <person name="Grenville-Briggs L.J."/>
            <person name="Griffith J."/>
            <person name="Grunwald N.J."/>
            <person name="Horn K."/>
            <person name="Horner N.R."/>
            <person name="Hu C.H."/>
            <person name="Huitema E."/>
            <person name="Jeong D.H."/>
            <person name="Jones A.M."/>
            <person name="Jones J.D."/>
            <person name="Jones R.W."/>
            <person name="Karlsson E.K."/>
            <person name="Kunjeti S.G."/>
            <person name="Lamour K."/>
            <person name="Liu Z."/>
            <person name="Ma L."/>
            <person name="Maclean D."/>
            <person name="Chibucos M.C."/>
            <person name="McDonald H."/>
            <person name="McWalters J."/>
            <person name="Meijer H.J."/>
            <person name="Morgan W."/>
            <person name="Morris P.F."/>
            <person name="Munro C.A."/>
            <person name="O'Neill K."/>
            <person name="Ospina-Giraldo M."/>
            <person name="Pinzon A."/>
            <person name="Pritchard L."/>
            <person name="Ramsahoye B."/>
            <person name="Ren Q."/>
            <person name="Restrepo S."/>
            <person name="Roy S."/>
            <person name="Sadanandom A."/>
            <person name="Savidor A."/>
            <person name="Schornack S."/>
            <person name="Schwartz D.C."/>
            <person name="Schumann U.D."/>
            <person name="Schwessinger B."/>
            <person name="Seyer L."/>
            <person name="Sharpe T."/>
            <person name="Silvar C."/>
            <person name="Song J."/>
            <person name="Studholme D.J."/>
            <person name="Sykes S."/>
            <person name="Thines M."/>
            <person name="van de Vondervoort P.J."/>
            <person name="Phuntumart V."/>
            <person name="Wawra S."/>
            <person name="Weide R."/>
            <person name="Win J."/>
            <person name="Young C."/>
            <person name="Zhou S."/>
            <person name="Fry W."/>
            <person name="Meyers B.C."/>
            <person name="van West P."/>
            <person name="Ristaino J."/>
            <person name="Govers F."/>
            <person name="Birch P.R."/>
            <person name="Whisson S.C."/>
            <person name="Judelson H.S."/>
            <person name="Nusbaum C."/>
        </authorList>
    </citation>
    <scope>NUCLEOTIDE SEQUENCE [LARGE SCALE GENOMIC DNA]</scope>
    <source>
        <strain evidence="7">T30-4</strain>
    </source>
</reference>
<keyword evidence="5" id="KW-0732">Signal</keyword>
<dbReference type="PIRSF" id="PIRSF029958">
    <property type="entry name" value="Necrosis-inducing_protein"/>
    <property type="match status" value="1"/>
</dbReference>
<feature type="chain" id="PRO_5003013045" evidence="5">
    <location>
        <begin position="20"/>
        <end position="276"/>
    </location>
</feature>
<dbReference type="Pfam" id="PF05630">
    <property type="entry name" value="NPP1"/>
    <property type="match status" value="1"/>
</dbReference>
<dbReference type="GO" id="GO:0005576">
    <property type="term" value="C:extracellular region"/>
    <property type="evidence" value="ECO:0007669"/>
    <property type="project" value="UniProtKB-SubCell"/>
</dbReference>
<evidence type="ECO:0000313" key="6">
    <source>
        <dbReference type="EMBL" id="EEY65046.1"/>
    </source>
</evidence>
<dbReference type="InterPro" id="IPR008701">
    <property type="entry name" value="NPP1"/>
</dbReference>
<dbReference type="HOGENOM" id="CLU_062263_1_0_1"/>
<keyword evidence="7" id="KW-1185">Reference proteome</keyword>
<sequence length="276" mass="30546">MSCVHAFAILLALLFSTHATMIDHDKVQPFAQPNPVTISEKAAVKFKPQLHIERGCVSFPAVNAAGELTGGLKGTGGTGGCTKAPLGSQIYGRSAWYQDKWAMLFAWYFPKGFSSSDHSIRHYWSSMVLWLDNPALDAPTFLGASLSQQLHKPRKILFGLYTAERKEPYSKQTAIPPMGFVGTQATVVGRVSRWRYTYNYSGGSNVSTRISQTYTNKGDRLALTFAFQNGEFQDLIMWDQMTDAARAALNSADFGESKVPFSDQNFQTTLGLSWPF</sequence>
<evidence type="ECO:0000256" key="4">
    <source>
        <dbReference type="ARBA" id="ARBA00023026"/>
    </source>
</evidence>
<dbReference type="InParanoid" id="D0NTT4"/>
<keyword evidence="3" id="KW-0964">Secreted</keyword>
<dbReference type="OMA" id="RISRWHY"/>
<feature type="signal peptide" evidence="5">
    <location>
        <begin position="1"/>
        <end position="19"/>
    </location>
</feature>
<evidence type="ECO:0000256" key="5">
    <source>
        <dbReference type="SAM" id="SignalP"/>
    </source>
</evidence>
<keyword evidence="4" id="KW-0843">Virulence</keyword>
<dbReference type="OrthoDB" id="147163at2759"/>